<accession>A0AB40AW82</accession>
<sequence length="140" mass="15932">MASLSLLTLIRGPHRRKVYVMDAANYKNGLMPVRKYVPGVQYFLLQHFGFFYILSNAPSENITLVAEGYHLVKCRAERSSLATWQDIVLRGPDVTFQVFWCFFFKKKGLPMRCAINMPVSVDNEVSQHLGALVQFLSVTA</sequence>
<dbReference type="RefSeq" id="XP_039119034.1">
    <property type="nucleotide sequence ID" value="XM_039263100.1"/>
</dbReference>
<dbReference type="GeneID" id="120255221"/>
<evidence type="ECO:0000313" key="2">
    <source>
        <dbReference type="RefSeq" id="XP_039119034.1"/>
    </source>
</evidence>
<gene>
    <name evidence="2" type="primary">LOC120255221</name>
</gene>
<reference evidence="2" key="1">
    <citation type="submission" date="2025-08" db="UniProtKB">
        <authorList>
            <consortium name="RefSeq"/>
        </authorList>
    </citation>
    <scope>IDENTIFICATION</scope>
</reference>
<dbReference type="Gene3D" id="2.130.10.120">
    <property type="entry name" value="Prolyl oligopeptidase, N-terminal domain"/>
    <property type="match status" value="1"/>
</dbReference>
<name>A0AB40AW82_DIOCR</name>
<dbReference type="AlphaFoldDB" id="A0AB40AW82"/>
<evidence type="ECO:0000313" key="1">
    <source>
        <dbReference type="Proteomes" id="UP001515500"/>
    </source>
</evidence>
<protein>
    <submittedName>
        <fullName evidence="2">Uncharacterized protein LOC120255221</fullName>
    </submittedName>
</protein>
<dbReference type="Proteomes" id="UP001515500">
    <property type="component" value="Unplaced"/>
</dbReference>
<keyword evidence="1" id="KW-1185">Reference proteome</keyword>
<organism evidence="1 2">
    <name type="scientific">Dioscorea cayennensis subsp. rotundata</name>
    <name type="common">White Guinea yam</name>
    <name type="synonym">Dioscorea rotundata</name>
    <dbReference type="NCBI Taxonomy" id="55577"/>
    <lineage>
        <taxon>Eukaryota</taxon>
        <taxon>Viridiplantae</taxon>
        <taxon>Streptophyta</taxon>
        <taxon>Embryophyta</taxon>
        <taxon>Tracheophyta</taxon>
        <taxon>Spermatophyta</taxon>
        <taxon>Magnoliopsida</taxon>
        <taxon>Liliopsida</taxon>
        <taxon>Dioscoreales</taxon>
        <taxon>Dioscoreaceae</taxon>
        <taxon>Dioscorea</taxon>
    </lineage>
</organism>
<proteinExistence type="predicted"/>